<dbReference type="SUPFAM" id="SSF56796">
    <property type="entry name" value="Dehydroquinate synthase-like"/>
    <property type="match status" value="1"/>
</dbReference>
<dbReference type="HOGENOM" id="CLU_007207_0_1_1"/>
<dbReference type="PANTHER" id="PTHR11496:SF105">
    <property type="entry name" value="REDUCTASE, PUTATIVE (AFU_ORTHOLOGUE AFUA_6G07090)-RELATED"/>
    <property type="match status" value="1"/>
</dbReference>
<dbReference type="Proteomes" id="UP000016936">
    <property type="component" value="Unassembled WGS sequence"/>
</dbReference>
<keyword evidence="2" id="KW-0520">NAD</keyword>
<feature type="domain" description="Fe-containing alcohol dehydrogenase-like C-terminal" evidence="4">
    <location>
        <begin position="267"/>
        <end position="330"/>
    </location>
</feature>
<dbReference type="Pfam" id="PF00465">
    <property type="entry name" value="Fe-ADH"/>
    <property type="match status" value="1"/>
</dbReference>
<dbReference type="Pfam" id="PF25137">
    <property type="entry name" value="ADH_Fe_C"/>
    <property type="match status" value="2"/>
</dbReference>
<dbReference type="OMA" id="HAMSHQV"/>
<dbReference type="Gene3D" id="3.40.50.1970">
    <property type="match status" value="1"/>
</dbReference>
<dbReference type="AlphaFoldDB" id="M2TZA0"/>
<dbReference type="CDD" id="cd08177">
    <property type="entry name" value="MAR"/>
    <property type="match status" value="1"/>
</dbReference>
<accession>M2TZA0</accession>
<reference evidence="6" key="2">
    <citation type="journal article" date="2013" name="PLoS Genet.">
        <title>Comparative genome structure, secondary metabolite, and effector coding capacity across Cochliobolus pathogens.</title>
        <authorList>
            <person name="Condon B.J."/>
            <person name="Leng Y."/>
            <person name="Wu D."/>
            <person name="Bushley K.E."/>
            <person name="Ohm R.A."/>
            <person name="Otillar R."/>
            <person name="Martin J."/>
            <person name="Schackwitz W."/>
            <person name="Grimwood J."/>
            <person name="MohdZainudin N."/>
            <person name="Xue C."/>
            <person name="Wang R."/>
            <person name="Manning V.A."/>
            <person name="Dhillon B."/>
            <person name="Tu Z.J."/>
            <person name="Steffenson B.J."/>
            <person name="Salamov A."/>
            <person name="Sun H."/>
            <person name="Lowry S."/>
            <person name="LaButti K."/>
            <person name="Han J."/>
            <person name="Copeland A."/>
            <person name="Lindquist E."/>
            <person name="Barry K."/>
            <person name="Schmutz J."/>
            <person name="Baker S.E."/>
            <person name="Ciuffetti L.M."/>
            <person name="Grigoriev I.V."/>
            <person name="Zhong S."/>
            <person name="Turgeon B.G."/>
        </authorList>
    </citation>
    <scope>NUCLEOTIDE SEQUENCE [LARGE SCALE GENOMIC DNA]</scope>
    <source>
        <strain evidence="6">C5 / ATCC 48332 / race O</strain>
    </source>
</reference>
<keyword evidence="6" id="KW-1185">Reference proteome</keyword>
<dbReference type="InterPro" id="IPR039697">
    <property type="entry name" value="Alcohol_dehydrogenase_Fe"/>
</dbReference>
<feature type="domain" description="Alcohol dehydrogenase iron-type/glycerol dehydrogenase GldA" evidence="3">
    <location>
        <begin position="10"/>
        <end position="155"/>
    </location>
</feature>
<evidence type="ECO:0000256" key="1">
    <source>
        <dbReference type="ARBA" id="ARBA00023002"/>
    </source>
</evidence>
<evidence type="ECO:0000259" key="4">
    <source>
        <dbReference type="Pfam" id="PF25137"/>
    </source>
</evidence>
<dbReference type="Gene3D" id="1.20.1090.10">
    <property type="entry name" value="Dehydroquinate synthase-like - alpha domain"/>
    <property type="match status" value="2"/>
</dbReference>
<evidence type="ECO:0000259" key="3">
    <source>
        <dbReference type="Pfam" id="PF00465"/>
    </source>
</evidence>
<dbReference type="OrthoDB" id="3360544at2759"/>
<dbReference type="PANTHER" id="PTHR11496">
    <property type="entry name" value="ALCOHOL DEHYDROGENASE"/>
    <property type="match status" value="1"/>
</dbReference>
<dbReference type="STRING" id="701091.M2TZA0"/>
<sequence>MDTFTYTASPRRVIFGSGLINKLLAEIEMLKCAAPLLLSSARHRNLSDQLAGVLHGSTIKLAGTFNGAIMHTPTVVTENAVQCLKIMSADCVISVGGGSVVGLGKAVSVCAGVPHLAVPTTFSWSEMTPILGETQEGRKTTRSGPSILPSTVIYDVDLSMSVPPSTCTVSGINAMAHAVEAIYAKNCNPIISMWAHAGIKSLAESLPQIVADPSAKPARKKARFGAWLCGMCLGSSTMALHHKLCHTLGRSLGLSHAETHHSAALSNSQGDAILALNSLLDKLGAPRALRDLGMLEEDINRAADIAMSNQYENPRALERDSIRELIRRAWSGEDARVARLCK</sequence>
<organism evidence="5 6">
    <name type="scientific">Cochliobolus heterostrophus (strain C5 / ATCC 48332 / race O)</name>
    <name type="common">Southern corn leaf blight fungus</name>
    <name type="synonym">Bipolaris maydis</name>
    <dbReference type="NCBI Taxonomy" id="701091"/>
    <lineage>
        <taxon>Eukaryota</taxon>
        <taxon>Fungi</taxon>
        <taxon>Dikarya</taxon>
        <taxon>Ascomycota</taxon>
        <taxon>Pezizomycotina</taxon>
        <taxon>Dothideomycetes</taxon>
        <taxon>Pleosporomycetidae</taxon>
        <taxon>Pleosporales</taxon>
        <taxon>Pleosporineae</taxon>
        <taxon>Pleosporaceae</taxon>
        <taxon>Bipolaris</taxon>
    </lineage>
</organism>
<dbReference type="EMBL" id="KB445582">
    <property type="protein sequence ID" value="EMD87176.1"/>
    <property type="molecule type" value="Genomic_DNA"/>
</dbReference>
<dbReference type="InterPro" id="IPR001670">
    <property type="entry name" value="ADH_Fe/GldA"/>
</dbReference>
<gene>
    <name evidence="5" type="ORF">COCHEDRAFT_1159496</name>
</gene>
<dbReference type="InterPro" id="IPR034786">
    <property type="entry name" value="MAR"/>
</dbReference>
<reference evidence="5 6" key="1">
    <citation type="journal article" date="2012" name="PLoS Pathog.">
        <title>Diverse lifestyles and strategies of plant pathogenesis encoded in the genomes of eighteen Dothideomycetes fungi.</title>
        <authorList>
            <person name="Ohm R.A."/>
            <person name="Feau N."/>
            <person name="Henrissat B."/>
            <person name="Schoch C.L."/>
            <person name="Horwitz B.A."/>
            <person name="Barry K.W."/>
            <person name="Condon B.J."/>
            <person name="Copeland A.C."/>
            <person name="Dhillon B."/>
            <person name="Glaser F."/>
            <person name="Hesse C.N."/>
            <person name="Kosti I."/>
            <person name="LaButti K."/>
            <person name="Lindquist E.A."/>
            <person name="Lucas S."/>
            <person name="Salamov A.A."/>
            <person name="Bradshaw R.E."/>
            <person name="Ciuffetti L."/>
            <person name="Hamelin R.C."/>
            <person name="Kema G.H.J."/>
            <person name="Lawrence C."/>
            <person name="Scott J.A."/>
            <person name="Spatafora J.W."/>
            <person name="Turgeon B.G."/>
            <person name="de Wit P.J.G.M."/>
            <person name="Zhong S."/>
            <person name="Goodwin S.B."/>
            <person name="Grigoriev I.V."/>
        </authorList>
    </citation>
    <scope>NUCLEOTIDE SEQUENCE [LARGE SCALE GENOMIC DNA]</scope>
    <source>
        <strain evidence="6">C5 / ATCC 48332 / race O</strain>
    </source>
</reference>
<dbReference type="InterPro" id="IPR056798">
    <property type="entry name" value="ADH_Fe_C"/>
</dbReference>
<dbReference type="GO" id="GO:0046872">
    <property type="term" value="F:metal ion binding"/>
    <property type="evidence" value="ECO:0007669"/>
    <property type="project" value="InterPro"/>
</dbReference>
<feature type="domain" description="Fe-containing alcohol dehydrogenase-like C-terminal" evidence="4">
    <location>
        <begin position="170"/>
        <end position="260"/>
    </location>
</feature>
<dbReference type="GO" id="GO:0004022">
    <property type="term" value="F:alcohol dehydrogenase (NAD+) activity"/>
    <property type="evidence" value="ECO:0007669"/>
    <property type="project" value="TreeGrafter"/>
</dbReference>
<evidence type="ECO:0000256" key="2">
    <source>
        <dbReference type="ARBA" id="ARBA00023027"/>
    </source>
</evidence>
<dbReference type="eggNOG" id="KOG3857">
    <property type="taxonomic scope" value="Eukaryota"/>
</dbReference>
<evidence type="ECO:0000313" key="5">
    <source>
        <dbReference type="EMBL" id="EMD87176.1"/>
    </source>
</evidence>
<dbReference type="GO" id="GO:0018506">
    <property type="term" value="F:maleylacetate reductase activity"/>
    <property type="evidence" value="ECO:0007669"/>
    <property type="project" value="InterPro"/>
</dbReference>
<evidence type="ECO:0000313" key="6">
    <source>
        <dbReference type="Proteomes" id="UP000016936"/>
    </source>
</evidence>
<keyword evidence="1" id="KW-0560">Oxidoreductase</keyword>
<name>M2TZA0_COCH5</name>
<proteinExistence type="predicted"/>
<protein>
    <submittedName>
        <fullName evidence="5">Uncharacterized protein</fullName>
    </submittedName>
</protein>